<sequence>MTPAIRDRVLKDVNGDINDHLRKHIHLTNCIHLKNHMHKQSPILAERALIRDLFALQKSRSLRDPSASPYAWHSPSTVDALIKRSEKDEAITVRRSVGIERPRISWIASKEDLEIDKDALKLIASRSDGSLRDAEMTLEQLSLLGKRISLGLVQELVGLISDEKLVDLLDLALSADTVNIVKNLRDIMESGVEPLTLMSQLATVITDILAGSYDFMKEGSRRKFFRHNALSKEEMEKLRQALKTLSEAEKQLRVSNDRLTWLTAALLQLAPEQQYTSFHHSPLRKPRKSNAEKSNGTVINGNSKTEEIWLQMLEKIPISTKIRIEIKETALLEPSKSNHTKAFAFED</sequence>
<name>A0A5A7P6N3_STRAF</name>
<dbReference type="FunFam" id="1.10.8.60:FF:000013">
    <property type="entry name" value="DNA polymerase III subunit gamma/tau"/>
    <property type="match status" value="1"/>
</dbReference>
<dbReference type="GO" id="GO:0006261">
    <property type="term" value="P:DNA-templated DNA replication"/>
    <property type="evidence" value="ECO:0007669"/>
    <property type="project" value="TreeGrafter"/>
</dbReference>
<dbReference type="Gene3D" id="1.20.272.10">
    <property type="match status" value="1"/>
</dbReference>
<dbReference type="SUPFAM" id="SSF52540">
    <property type="entry name" value="P-loop containing nucleoside triphosphate hydrolases"/>
    <property type="match status" value="1"/>
</dbReference>
<evidence type="ECO:0000256" key="5">
    <source>
        <dbReference type="ARBA" id="ARBA00022840"/>
    </source>
</evidence>
<feature type="region of interest" description="Disordered" evidence="7">
    <location>
        <begin position="277"/>
        <end position="299"/>
    </location>
</feature>
<reference evidence="10" key="1">
    <citation type="journal article" date="2019" name="Curr. Biol.">
        <title>Genome Sequence of Striga asiatica Provides Insight into the Evolution of Plant Parasitism.</title>
        <authorList>
            <person name="Yoshida S."/>
            <person name="Kim S."/>
            <person name="Wafula E.K."/>
            <person name="Tanskanen J."/>
            <person name="Kim Y.M."/>
            <person name="Honaas L."/>
            <person name="Yang Z."/>
            <person name="Spallek T."/>
            <person name="Conn C.E."/>
            <person name="Ichihashi Y."/>
            <person name="Cheong K."/>
            <person name="Cui S."/>
            <person name="Der J.P."/>
            <person name="Gundlach H."/>
            <person name="Jiao Y."/>
            <person name="Hori C."/>
            <person name="Ishida J.K."/>
            <person name="Kasahara H."/>
            <person name="Kiba T."/>
            <person name="Kim M.S."/>
            <person name="Koo N."/>
            <person name="Laohavisit A."/>
            <person name="Lee Y.H."/>
            <person name="Lumba S."/>
            <person name="McCourt P."/>
            <person name="Mortimer J.C."/>
            <person name="Mutuku J.M."/>
            <person name="Nomura T."/>
            <person name="Sasaki-Sekimoto Y."/>
            <person name="Seto Y."/>
            <person name="Wang Y."/>
            <person name="Wakatake T."/>
            <person name="Sakakibara H."/>
            <person name="Demura T."/>
            <person name="Yamaguchi S."/>
            <person name="Yoneyama K."/>
            <person name="Manabe R.I."/>
            <person name="Nelson D.C."/>
            <person name="Schulman A.H."/>
            <person name="Timko M.P."/>
            <person name="dePamphilis C.W."/>
            <person name="Choi D."/>
            <person name="Shirasu K."/>
        </authorList>
    </citation>
    <scope>NUCLEOTIDE SEQUENCE [LARGE SCALE GENOMIC DNA]</scope>
    <source>
        <strain evidence="10">cv. UVA1</strain>
    </source>
</reference>
<dbReference type="EMBL" id="BKCP01002558">
    <property type="protein sequence ID" value="GER28463.1"/>
    <property type="molecule type" value="Genomic_DNA"/>
</dbReference>
<keyword evidence="4" id="KW-0862">Zinc</keyword>
<dbReference type="InterPro" id="IPR022754">
    <property type="entry name" value="DNA_pol_III_gamma-3"/>
</dbReference>
<dbReference type="InterPro" id="IPR008921">
    <property type="entry name" value="DNA_pol3_clamp-load_cplx_C"/>
</dbReference>
<dbReference type="Gene3D" id="1.10.8.60">
    <property type="match status" value="1"/>
</dbReference>
<dbReference type="SUPFAM" id="SSF48019">
    <property type="entry name" value="post-AAA+ oligomerization domain-like"/>
    <property type="match status" value="1"/>
</dbReference>
<dbReference type="InterPro" id="IPR050238">
    <property type="entry name" value="DNA_Rep/Repair_Clamp_Loader"/>
</dbReference>
<keyword evidence="3" id="KW-0547">Nucleotide-binding</keyword>
<dbReference type="OrthoDB" id="1748900at2759"/>
<keyword evidence="6" id="KW-0175">Coiled coil</keyword>
<feature type="domain" description="DNA polymerase III gamma subunit" evidence="8">
    <location>
        <begin position="151"/>
        <end position="270"/>
    </location>
</feature>
<dbReference type="GO" id="GO:0003887">
    <property type="term" value="F:DNA-directed DNA polymerase activity"/>
    <property type="evidence" value="ECO:0007669"/>
    <property type="project" value="InterPro"/>
</dbReference>
<comment type="caution">
    <text evidence="9">The sequence shown here is derived from an EMBL/GenBank/DDBJ whole genome shotgun (WGS) entry which is preliminary data.</text>
</comment>
<dbReference type="CDD" id="cd18137">
    <property type="entry name" value="HLD_clamp_pol_III_gamma_tau"/>
    <property type="match status" value="1"/>
</dbReference>
<keyword evidence="5" id="KW-0067">ATP-binding</keyword>
<dbReference type="GO" id="GO:0005663">
    <property type="term" value="C:DNA replication factor C complex"/>
    <property type="evidence" value="ECO:0007669"/>
    <property type="project" value="TreeGrafter"/>
</dbReference>
<evidence type="ECO:0000259" key="8">
    <source>
        <dbReference type="Pfam" id="PF12169"/>
    </source>
</evidence>
<dbReference type="PANTHER" id="PTHR11669:SF46">
    <property type="entry name" value="PROTEIN STICHEL-LIKE 3"/>
    <property type="match status" value="1"/>
</dbReference>
<dbReference type="GO" id="GO:0046872">
    <property type="term" value="F:metal ion binding"/>
    <property type="evidence" value="ECO:0007669"/>
    <property type="project" value="UniProtKB-KW"/>
</dbReference>
<dbReference type="Proteomes" id="UP000325081">
    <property type="component" value="Unassembled WGS sequence"/>
</dbReference>
<dbReference type="PANTHER" id="PTHR11669">
    <property type="entry name" value="REPLICATION FACTOR C / DNA POLYMERASE III GAMMA-TAU SUBUNIT"/>
    <property type="match status" value="1"/>
</dbReference>
<evidence type="ECO:0000313" key="10">
    <source>
        <dbReference type="Proteomes" id="UP000325081"/>
    </source>
</evidence>
<dbReference type="AlphaFoldDB" id="A0A5A7P6N3"/>
<evidence type="ECO:0000256" key="1">
    <source>
        <dbReference type="ARBA" id="ARBA00006360"/>
    </source>
</evidence>
<evidence type="ECO:0000313" key="9">
    <source>
        <dbReference type="EMBL" id="GER28463.1"/>
    </source>
</evidence>
<feature type="coiled-coil region" evidence="6">
    <location>
        <begin position="228"/>
        <end position="258"/>
    </location>
</feature>
<gene>
    <name evidence="9" type="ORF">STAS_04266</name>
</gene>
<dbReference type="Pfam" id="PF12169">
    <property type="entry name" value="DNA_pol3_gamma3"/>
    <property type="match status" value="1"/>
</dbReference>
<proteinExistence type="inferred from homology"/>
<dbReference type="GO" id="GO:0005524">
    <property type="term" value="F:ATP binding"/>
    <property type="evidence" value="ECO:0007669"/>
    <property type="project" value="UniProtKB-KW"/>
</dbReference>
<protein>
    <submittedName>
        <fullName evidence="9">Replication factor C / DNA polymerase IIIgamma-tau subunit</fullName>
    </submittedName>
</protein>
<dbReference type="GO" id="GO:0006281">
    <property type="term" value="P:DNA repair"/>
    <property type="evidence" value="ECO:0007669"/>
    <property type="project" value="TreeGrafter"/>
</dbReference>
<evidence type="ECO:0000256" key="7">
    <source>
        <dbReference type="SAM" id="MobiDB-lite"/>
    </source>
</evidence>
<evidence type="ECO:0000256" key="2">
    <source>
        <dbReference type="ARBA" id="ARBA00022723"/>
    </source>
</evidence>
<keyword evidence="2" id="KW-0479">Metal-binding</keyword>
<evidence type="ECO:0000256" key="3">
    <source>
        <dbReference type="ARBA" id="ARBA00022741"/>
    </source>
</evidence>
<keyword evidence="10" id="KW-1185">Reference proteome</keyword>
<dbReference type="InterPro" id="IPR027417">
    <property type="entry name" value="P-loop_NTPase"/>
</dbReference>
<dbReference type="GO" id="GO:0003677">
    <property type="term" value="F:DNA binding"/>
    <property type="evidence" value="ECO:0007669"/>
    <property type="project" value="InterPro"/>
</dbReference>
<accession>A0A5A7P6N3</accession>
<comment type="similarity">
    <text evidence="1">Belongs to the DnaX/STICHEL family.</text>
</comment>
<organism evidence="9 10">
    <name type="scientific">Striga asiatica</name>
    <name type="common">Asiatic witchweed</name>
    <name type="synonym">Buchnera asiatica</name>
    <dbReference type="NCBI Taxonomy" id="4170"/>
    <lineage>
        <taxon>Eukaryota</taxon>
        <taxon>Viridiplantae</taxon>
        <taxon>Streptophyta</taxon>
        <taxon>Embryophyta</taxon>
        <taxon>Tracheophyta</taxon>
        <taxon>Spermatophyta</taxon>
        <taxon>Magnoliopsida</taxon>
        <taxon>eudicotyledons</taxon>
        <taxon>Gunneridae</taxon>
        <taxon>Pentapetalae</taxon>
        <taxon>asterids</taxon>
        <taxon>lamiids</taxon>
        <taxon>Lamiales</taxon>
        <taxon>Orobanchaceae</taxon>
        <taxon>Buchnereae</taxon>
        <taxon>Striga</taxon>
    </lineage>
</organism>
<dbReference type="GO" id="GO:0003689">
    <property type="term" value="F:DNA clamp loader activity"/>
    <property type="evidence" value="ECO:0007669"/>
    <property type="project" value="TreeGrafter"/>
</dbReference>
<evidence type="ECO:0000256" key="4">
    <source>
        <dbReference type="ARBA" id="ARBA00022833"/>
    </source>
</evidence>
<evidence type="ECO:0000256" key="6">
    <source>
        <dbReference type="SAM" id="Coils"/>
    </source>
</evidence>
<dbReference type="InterPro" id="IPR045085">
    <property type="entry name" value="HLD_clamp_pol_III_gamma_tau"/>
</dbReference>